<dbReference type="EMBL" id="KV878689">
    <property type="protein sequence ID" value="OJJ68880.1"/>
    <property type="molecule type" value="Genomic_DNA"/>
</dbReference>
<name>A0A1L9UB02_ASPBC</name>
<evidence type="ECO:0000313" key="2">
    <source>
        <dbReference type="EMBL" id="OJJ68880.1"/>
    </source>
</evidence>
<evidence type="ECO:0000313" key="3">
    <source>
        <dbReference type="Proteomes" id="UP000184499"/>
    </source>
</evidence>
<feature type="region of interest" description="Disordered" evidence="1">
    <location>
        <begin position="36"/>
        <end position="60"/>
    </location>
</feature>
<dbReference type="RefSeq" id="XP_067476129.1">
    <property type="nucleotide sequence ID" value="XM_067625571.1"/>
</dbReference>
<dbReference type="VEuPathDB" id="FungiDB:ASPBRDRAFT_46162"/>
<protein>
    <submittedName>
        <fullName evidence="2">Uncharacterized protein</fullName>
    </submittedName>
</protein>
<organism evidence="2 3">
    <name type="scientific">Aspergillus brasiliensis (strain CBS 101740 / IMI 381727 / IBT 21946)</name>
    <dbReference type="NCBI Taxonomy" id="767769"/>
    <lineage>
        <taxon>Eukaryota</taxon>
        <taxon>Fungi</taxon>
        <taxon>Dikarya</taxon>
        <taxon>Ascomycota</taxon>
        <taxon>Pezizomycotina</taxon>
        <taxon>Eurotiomycetes</taxon>
        <taxon>Eurotiomycetidae</taxon>
        <taxon>Eurotiales</taxon>
        <taxon>Aspergillaceae</taxon>
        <taxon>Aspergillus</taxon>
        <taxon>Aspergillus subgen. Circumdati</taxon>
    </lineage>
</organism>
<reference evidence="3" key="1">
    <citation type="journal article" date="2017" name="Genome Biol.">
        <title>Comparative genomics reveals high biological diversity and specific adaptations in the industrially and medically important fungal genus Aspergillus.</title>
        <authorList>
            <person name="de Vries R.P."/>
            <person name="Riley R."/>
            <person name="Wiebenga A."/>
            <person name="Aguilar-Osorio G."/>
            <person name="Amillis S."/>
            <person name="Uchima C.A."/>
            <person name="Anderluh G."/>
            <person name="Asadollahi M."/>
            <person name="Askin M."/>
            <person name="Barry K."/>
            <person name="Battaglia E."/>
            <person name="Bayram O."/>
            <person name="Benocci T."/>
            <person name="Braus-Stromeyer S.A."/>
            <person name="Caldana C."/>
            <person name="Canovas D."/>
            <person name="Cerqueira G.C."/>
            <person name="Chen F."/>
            <person name="Chen W."/>
            <person name="Choi C."/>
            <person name="Clum A."/>
            <person name="Dos Santos R.A."/>
            <person name="Damasio A.R."/>
            <person name="Diallinas G."/>
            <person name="Emri T."/>
            <person name="Fekete E."/>
            <person name="Flipphi M."/>
            <person name="Freyberg S."/>
            <person name="Gallo A."/>
            <person name="Gournas C."/>
            <person name="Habgood R."/>
            <person name="Hainaut M."/>
            <person name="Harispe M.L."/>
            <person name="Henrissat B."/>
            <person name="Hilden K.S."/>
            <person name="Hope R."/>
            <person name="Hossain A."/>
            <person name="Karabika E."/>
            <person name="Karaffa L."/>
            <person name="Karanyi Z."/>
            <person name="Krasevec N."/>
            <person name="Kuo A."/>
            <person name="Kusch H."/>
            <person name="LaButti K."/>
            <person name="Lagendijk E.L."/>
            <person name="Lapidus A."/>
            <person name="Levasseur A."/>
            <person name="Lindquist E."/>
            <person name="Lipzen A."/>
            <person name="Logrieco A.F."/>
            <person name="MacCabe A."/>
            <person name="Maekelae M.R."/>
            <person name="Malavazi I."/>
            <person name="Melin P."/>
            <person name="Meyer V."/>
            <person name="Mielnichuk N."/>
            <person name="Miskei M."/>
            <person name="Molnar A.P."/>
            <person name="Mule G."/>
            <person name="Ngan C.Y."/>
            <person name="Orejas M."/>
            <person name="Orosz E."/>
            <person name="Ouedraogo J.P."/>
            <person name="Overkamp K.M."/>
            <person name="Park H.-S."/>
            <person name="Perrone G."/>
            <person name="Piumi F."/>
            <person name="Punt P.J."/>
            <person name="Ram A.F."/>
            <person name="Ramon A."/>
            <person name="Rauscher S."/>
            <person name="Record E."/>
            <person name="Riano-Pachon D.M."/>
            <person name="Robert V."/>
            <person name="Roehrig J."/>
            <person name="Ruller R."/>
            <person name="Salamov A."/>
            <person name="Salih N.S."/>
            <person name="Samson R.A."/>
            <person name="Sandor E."/>
            <person name="Sanguinetti M."/>
            <person name="Schuetze T."/>
            <person name="Sepcic K."/>
            <person name="Shelest E."/>
            <person name="Sherlock G."/>
            <person name="Sophianopoulou V."/>
            <person name="Squina F.M."/>
            <person name="Sun H."/>
            <person name="Susca A."/>
            <person name="Todd R.B."/>
            <person name="Tsang A."/>
            <person name="Unkles S.E."/>
            <person name="van de Wiele N."/>
            <person name="van Rossen-Uffink D."/>
            <person name="Oliveira J.V."/>
            <person name="Vesth T.C."/>
            <person name="Visser J."/>
            <person name="Yu J.-H."/>
            <person name="Zhou M."/>
            <person name="Andersen M.R."/>
            <person name="Archer D.B."/>
            <person name="Baker S.E."/>
            <person name="Benoit I."/>
            <person name="Brakhage A.A."/>
            <person name="Braus G.H."/>
            <person name="Fischer R."/>
            <person name="Frisvad J.C."/>
            <person name="Goldman G.H."/>
            <person name="Houbraken J."/>
            <person name="Oakley B."/>
            <person name="Pocsi I."/>
            <person name="Scazzocchio C."/>
            <person name="Seiboth B."/>
            <person name="vanKuyk P.A."/>
            <person name="Wortman J."/>
            <person name="Dyer P.S."/>
            <person name="Grigoriev I.V."/>
        </authorList>
    </citation>
    <scope>NUCLEOTIDE SEQUENCE [LARGE SCALE GENOMIC DNA]</scope>
    <source>
        <strain evidence="3">CBS 101740 / IMI 381727 / IBT 21946</strain>
    </source>
</reference>
<gene>
    <name evidence="2" type="ORF">ASPBRDRAFT_46162</name>
</gene>
<dbReference type="AlphaFoldDB" id="A0A1L9UB02"/>
<keyword evidence="3" id="KW-1185">Reference proteome</keyword>
<feature type="compositionally biased region" description="Basic and acidic residues" evidence="1">
    <location>
        <begin position="36"/>
        <end position="53"/>
    </location>
</feature>
<accession>A0A1L9UB02</accession>
<dbReference type="OrthoDB" id="4461621at2759"/>
<dbReference type="STRING" id="767769.A0A1L9UB02"/>
<dbReference type="OMA" id="IPWEYHR"/>
<dbReference type="GeneID" id="93578059"/>
<evidence type="ECO:0000256" key="1">
    <source>
        <dbReference type="SAM" id="MobiDB-lite"/>
    </source>
</evidence>
<sequence>MIFPFTSTVPHYLLSSPPSSSPAYHSAVLSSRLKVTDHREGTDQMEAHTDSDNGPRASAPTYGLPHLLDEKEEGKYPLLVIYLAKQTEAEKAYLAVRLQDFLGRDNVKLTRWQPSTKLRRRLALQGSYPDSQANLHAMAILAYRAGWTRFVVADGLTQRQLHGNLRIGEDPLLSLVMVVVGPEPATISPAGEVCVFAKRTTIDESSVPKLVEDLSNLNPPERSVMHNIQRDRYENPGMTLHDPDRPSFTADRATVFGHEERFNVAEHLLTNHTPLPLELTDQVLTWLSIANEGPMWLPSWIYHSERHLNIFLLFPATQAELHHIQQLFQNAIEDYRTAERSGVRSYTITFIPWEYHRARSRRDLANLWQAYRLRAGDDAAPFNIYFLHQMPVAQNVYDLELGIVKYERGDLPNVARISLQKIIIDRGPWTEMMRRQGRTAEHYMYSKKVEPELLHSPEQPFYPKPPRWLPAKKGLHTIPVFYLSKDLSRSQKDVIETELRTIGEAEENHWGTKVACYVPWDGEADGTFDDIWKIFWEVITYYGERSTQFPIFFIDAQSVLDKTVLAVQPDRFWFDQSNTRALAMLQHVLYPSVRGLLYGRVAGREAHTVRANVSIGNMFFEEFTQPQRFPRPDWPCHGFPAAQV</sequence>
<proteinExistence type="predicted"/>
<dbReference type="Proteomes" id="UP000184499">
    <property type="component" value="Unassembled WGS sequence"/>
</dbReference>